<evidence type="ECO:0000313" key="5">
    <source>
        <dbReference type="Proteomes" id="UP000501452"/>
    </source>
</evidence>
<feature type="transmembrane region" description="Helical" evidence="2">
    <location>
        <begin position="529"/>
        <end position="552"/>
    </location>
</feature>
<dbReference type="RefSeq" id="WP_166178650.1">
    <property type="nucleotide sequence ID" value="NZ_CP045119.1"/>
</dbReference>
<dbReference type="CDD" id="cd05121">
    <property type="entry name" value="ABC1_ADCK3-like"/>
    <property type="match status" value="1"/>
</dbReference>
<comment type="similarity">
    <text evidence="1">Belongs to the protein kinase superfamily. ADCK protein kinase family.</text>
</comment>
<dbReference type="PANTHER" id="PTHR10566:SF113">
    <property type="entry name" value="PROTEIN ACTIVITY OF BC1 COMPLEX KINASE 7, CHLOROPLASTIC"/>
    <property type="match status" value="1"/>
</dbReference>
<evidence type="ECO:0000256" key="2">
    <source>
        <dbReference type="SAM" id="Phobius"/>
    </source>
</evidence>
<keyword evidence="4" id="KW-0418">Kinase</keyword>
<keyword evidence="4" id="KW-0808">Transferase</keyword>
<dbReference type="EMBL" id="CP045119">
    <property type="protein sequence ID" value="QIN84451.1"/>
    <property type="molecule type" value="Genomic_DNA"/>
</dbReference>
<keyword evidence="2" id="KW-0472">Membrane</keyword>
<dbReference type="AlphaFoldDB" id="A0A6G8QDH9"/>
<dbReference type="SUPFAM" id="SSF56112">
    <property type="entry name" value="Protein kinase-like (PK-like)"/>
    <property type="match status" value="1"/>
</dbReference>
<name>A0A6G8QDH9_9ACTN</name>
<gene>
    <name evidence="4" type="ORF">GBA63_18740</name>
</gene>
<evidence type="ECO:0000259" key="3">
    <source>
        <dbReference type="Pfam" id="PF03109"/>
    </source>
</evidence>
<feature type="domain" description="ABC1 atypical kinase-like" evidence="3">
    <location>
        <begin position="95"/>
        <end position="338"/>
    </location>
</feature>
<dbReference type="InterPro" id="IPR011009">
    <property type="entry name" value="Kinase-like_dom_sf"/>
</dbReference>
<feature type="transmembrane region" description="Helical" evidence="2">
    <location>
        <begin position="496"/>
        <end position="517"/>
    </location>
</feature>
<sequence>MSTSLPGTSNLGRYREIAAVLARHGFGWLVAGLGLRDLVPFSQRLGRAEEPEKVTQPARLRLAFEELGTAFIKVGQLLSTRPDLLPPDYIAELSRLQDATPPAPYAQVAVVLEAELGAAPEKVFAAFDESPLASASIGQVHAARLHSGEEVVVKVQRPGVAAAVERDLDVLTEIAGLAEDHTAFGSDYDATGLADEFAFTLRSELMYTREGQNADRFREAFSGEPGFYVPHVYWDYTTDRVIVQERLRGVKADNLAALESAGVDRKKLAADTVCLTLEQMFLHGFFHADPHPGNFFVLEDGGIGMMDFGMIGYLDDPLQESLTRLFMALFKGDTERMMDELLAMDVSRTRVNRIALKRDLDHMIILYKNSSAKELEAAHIFEEMTGLARRHRLGLPSDLLLMARVMAMSEGLGTRLDPDFQFVPFATPYFKRFWLAKRSPEKIKERMAEGVAEMTDLGMTLPRHLRRFMTQAERGQLGARVELGDMDRFLSVIQAMVNRLAVSILVGSLIVGLSLFLHMFAPETSSDYAGWFFGVSFIGAVFFGLWLLFGLLRSGRR</sequence>
<organism evidence="4 5">
    <name type="scientific">Rubrobacter tropicus</name>
    <dbReference type="NCBI Taxonomy" id="2653851"/>
    <lineage>
        <taxon>Bacteria</taxon>
        <taxon>Bacillati</taxon>
        <taxon>Actinomycetota</taxon>
        <taxon>Rubrobacteria</taxon>
        <taxon>Rubrobacterales</taxon>
        <taxon>Rubrobacteraceae</taxon>
        <taxon>Rubrobacter</taxon>
    </lineage>
</organism>
<dbReference type="InterPro" id="IPR050154">
    <property type="entry name" value="UbiB_kinase"/>
</dbReference>
<proteinExistence type="inferred from homology"/>
<dbReference type="GO" id="GO:0016301">
    <property type="term" value="F:kinase activity"/>
    <property type="evidence" value="ECO:0007669"/>
    <property type="project" value="UniProtKB-KW"/>
</dbReference>
<keyword evidence="5" id="KW-1185">Reference proteome</keyword>
<evidence type="ECO:0000313" key="4">
    <source>
        <dbReference type="EMBL" id="QIN84451.1"/>
    </source>
</evidence>
<keyword evidence="2" id="KW-1133">Transmembrane helix</keyword>
<dbReference type="PANTHER" id="PTHR10566">
    <property type="entry name" value="CHAPERONE-ACTIVITY OF BC1 COMPLEX CABC1 -RELATED"/>
    <property type="match status" value="1"/>
</dbReference>
<accession>A0A6G8QDH9</accession>
<reference evidence="4 5" key="1">
    <citation type="submission" date="2019-10" db="EMBL/GenBank/DDBJ databases">
        <title>Rubrobacter sp nov SCSIO 52090 isolated from a deep-sea sediment in the South China Sea.</title>
        <authorList>
            <person name="Chen R.W."/>
        </authorList>
    </citation>
    <scope>NUCLEOTIDE SEQUENCE [LARGE SCALE GENOMIC DNA]</scope>
    <source>
        <strain evidence="4 5">SCSIO 52909</strain>
    </source>
</reference>
<dbReference type="Pfam" id="PF03109">
    <property type="entry name" value="ABC1"/>
    <property type="match status" value="1"/>
</dbReference>
<dbReference type="InterPro" id="IPR004147">
    <property type="entry name" value="ABC1_dom"/>
</dbReference>
<protein>
    <submittedName>
        <fullName evidence="4">AarF/ABC1/UbiB kinase family protein</fullName>
    </submittedName>
</protein>
<keyword evidence="2" id="KW-0812">Transmembrane</keyword>
<dbReference type="KEGG" id="rub:GBA63_18740"/>
<evidence type="ECO:0000256" key="1">
    <source>
        <dbReference type="ARBA" id="ARBA00009670"/>
    </source>
</evidence>
<dbReference type="Proteomes" id="UP000501452">
    <property type="component" value="Chromosome"/>
</dbReference>